<organism evidence="15 16">
    <name type="scientific">Peptoniphilus koenoeneniae</name>
    <dbReference type="NCBI Taxonomy" id="507751"/>
    <lineage>
        <taxon>Bacteria</taxon>
        <taxon>Bacillati</taxon>
        <taxon>Bacillota</taxon>
        <taxon>Tissierellia</taxon>
        <taxon>Tissierellales</taxon>
        <taxon>Peptoniphilaceae</taxon>
        <taxon>Peptoniphilus</taxon>
    </lineage>
</organism>
<evidence type="ECO:0000256" key="9">
    <source>
        <dbReference type="ARBA" id="ARBA00022833"/>
    </source>
</evidence>
<dbReference type="InterPro" id="IPR008915">
    <property type="entry name" value="Peptidase_M50"/>
</dbReference>
<dbReference type="InterPro" id="IPR044537">
    <property type="entry name" value="Rip2-like"/>
</dbReference>
<dbReference type="Proteomes" id="UP001236559">
    <property type="component" value="Unassembled WGS sequence"/>
</dbReference>
<keyword evidence="10 13" id="KW-1133">Transmembrane helix</keyword>
<evidence type="ECO:0000256" key="7">
    <source>
        <dbReference type="ARBA" id="ARBA00022723"/>
    </source>
</evidence>
<keyword evidence="8" id="KW-0378">Hydrolase</keyword>
<protein>
    <submittedName>
        <fullName evidence="15">Zn-dependent protease</fullName>
    </submittedName>
</protein>
<dbReference type="GO" id="GO:0006508">
    <property type="term" value="P:proteolysis"/>
    <property type="evidence" value="ECO:0007669"/>
    <property type="project" value="UniProtKB-KW"/>
</dbReference>
<evidence type="ECO:0000313" key="16">
    <source>
        <dbReference type="Proteomes" id="UP001236559"/>
    </source>
</evidence>
<evidence type="ECO:0000256" key="13">
    <source>
        <dbReference type="SAM" id="Phobius"/>
    </source>
</evidence>
<evidence type="ECO:0000256" key="11">
    <source>
        <dbReference type="ARBA" id="ARBA00023049"/>
    </source>
</evidence>
<evidence type="ECO:0000256" key="8">
    <source>
        <dbReference type="ARBA" id="ARBA00022801"/>
    </source>
</evidence>
<dbReference type="Pfam" id="PF02163">
    <property type="entry name" value="Peptidase_M50"/>
    <property type="match status" value="1"/>
</dbReference>
<keyword evidence="5 15" id="KW-0645">Protease</keyword>
<feature type="transmembrane region" description="Helical" evidence="13">
    <location>
        <begin position="85"/>
        <end position="108"/>
    </location>
</feature>
<comment type="cofactor">
    <cofactor evidence="1">
        <name>Zn(2+)</name>
        <dbReference type="ChEBI" id="CHEBI:29105"/>
    </cofactor>
</comment>
<dbReference type="PANTHER" id="PTHR35864">
    <property type="entry name" value="ZINC METALLOPROTEASE MJ0611-RELATED"/>
    <property type="match status" value="1"/>
</dbReference>
<name>A0ABU0ASD1_9FIRM</name>
<dbReference type="GO" id="GO:0008233">
    <property type="term" value="F:peptidase activity"/>
    <property type="evidence" value="ECO:0007669"/>
    <property type="project" value="UniProtKB-KW"/>
</dbReference>
<evidence type="ECO:0000256" key="10">
    <source>
        <dbReference type="ARBA" id="ARBA00022989"/>
    </source>
</evidence>
<gene>
    <name evidence="15" type="ORF">J2S72_000168</name>
</gene>
<proteinExistence type="inferred from homology"/>
<comment type="caution">
    <text evidence="15">The sequence shown here is derived from an EMBL/GenBank/DDBJ whole genome shotgun (WGS) entry which is preliminary data.</text>
</comment>
<dbReference type="RefSeq" id="WP_023056409.1">
    <property type="nucleotide sequence ID" value="NZ_JAUSTN010000001.1"/>
</dbReference>
<keyword evidence="12 13" id="KW-0472">Membrane</keyword>
<evidence type="ECO:0000256" key="12">
    <source>
        <dbReference type="ARBA" id="ARBA00023136"/>
    </source>
</evidence>
<sequence length="212" mass="24032">MRNLDIHNLLITILALLLSIIPHEVAHGYMSYKLGDTTAKEDGRLSLNPLNHIDPLGLLSMIVFRFGWAKAVPIDFSRIKGNKNLGIFLISIAGVTMNFIIAFVFSIFLSKALIAKDNFISEILTEIVWYNVMLGVFNLIPLPPLDGSKIIASFLPYKYQFYFFKYEKYFYIALIVLIFSGFINNIIGPIILKIINFFINVGASFWINTGLI</sequence>
<evidence type="ECO:0000256" key="6">
    <source>
        <dbReference type="ARBA" id="ARBA00022692"/>
    </source>
</evidence>
<dbReference type="PANTHER" id="PTHR35864:SF1">
    <property type="entry name" value="ZINC METALLOPROTEASE YWHC-RELATED"/>
    <property type="match status" value="1"/>
</dbReference>
<evidence type="ECO:0000256" key="2">
    <source>
        <dbReference type="ARBA" id="ARBA00004651"/>
    </source>
</evidence>
<keyword evidence="16" id="KW-1185">Reference proteome</keyword>
<keyword evidence="6 13" id="KW-0812">Transmembrane</keyword>
<feature type="domain" description="Peptidase M50" evidence="14">
    <location>
        <begin position="120"/>
        <end position="178"/>
    </location>
</feature>
<reference evidence="15 16" key="1">
    <citation type="submission" date="2023-07" db="EMBL/GenBank/DDBJ databases">
        <title>Genomic Encyclopedia of Type Strains, Phase IV (KMG-IV): sequencing the most valuable type-strain genomes for metagenomic binning, comparative biology and taxonomic classification.</title>
        <authorList>
            <person name="Goeker M."/>
        </authorList>
    </citation>
    <scope>NUCLEOTIDE SEQUENCE [LARGE SCALE GENOMIC DNA]</scope>
    <source>
        <strain evidence="15 16">DSM 22616</strain>
    </source>
</reference>
<keyword evidence="4" id="KW-1003">Cell membrane</keyword>
<keyword evidence="7" id="KW-0479">Metal-binding</keyword>
<dbReference type="EMBL" id="JAUSTN010000001">
    <property type="protein sequence ID" value="MDQ0274172.1"/>
    <property type="molecule type" value="Genomic_DNA"/>
</dbReference>
<comment type="subcellular location">
    <subcellularLocation>
        <location evidence="2">Cell membrane</location>
        <topology evidence="2">Multi-pass membrane protein</topology>
    </subcellularLocation>
</comment>
<evidence type="ECO:0000259" key="14">
    <source>
        <dbReference type="Pfam" id="PF02163"/>
    </source>
</evidence>
<feature type="transmembrane region" description="Helical" evidence="13">
    <location>
        <begin position="169"/>
        <end position="188"/>
    </location>
</feature>
<comment type="similarity">
    <text evidence="3">Belongs to the peptidase M50B family.</text>
</comment>
<keyword evidence="11" id="KW-0482">Metalloprotease</keyword>
<evidence type="ECO:0000256" key="1">
    <source>
        <dbReference type="ARBA" id="ARBA00001947"/>
    </source>
</evidence>
<evidence type="ECO:0000256" key="4">
    <source>
        <dbReference type="ARBA" id="ARBA00022475"/>
    </source>
</evidence>
<dbReference type="CDD" id="cd06158">
    <property type="entry name" value="S2P-M50_like_1"/>
    <property type="match status" value="1"/>
</dbReference>
<accession>A0ABU0ASD1</accession>
<evidence type="ECO:0000256" key="3">
    <source>
        <dbReference type="ARBA" id="ARBA00007931"/>
    </source>
</evidence>
<evidence type="ECO:0000313" key="15">
    <source>
        <dbReference type="EMBL" id="MDQ0274172.1"/>
    </source>
</evidence>
<keyword evidence="9" id="KW-0862">Zinc</keyword>
<evidence type="ECO:0000256" key="5">
    <source>
        <dbReference type="ARBA" id="ARBA00022670"/>
    </source>
</evidence>
<dbReference type="InterPro" id="IPR052348">
    <property type="entry name" value="Metallopeptidase_M50B"/>
</dbReference>